<proteinExistence type="inferred from homology"/>
<protein>
    <submittedName>
        <fullName evidence="3">SRPBCC domain-containing protein</fullName>
    </submittedName>
</protein>
<evidence type="ECO:0000259" key="2">
    <source>
        <dbReference type="Pfam" id="PF08327"/>
    </source>
</evidence>
<evidence type="ECO:0000313" key="4">
    <source>
        <dbReference type="Proteomes" id="UP001224325"/>
    </source>
</evidence>
<evidence type="ECO:0000313" key="3">
    <source>
        <dbReference type="EMBL" id="XBL14466.1"/>
    </source>
</evidence>
<dbReference type="Proteomes" id="UP001224325">
    <property type="component" value="Chromosome"/>
</dbReference>
<name>A0AAU7EHY6_9FLAO</name>
<reference evidence="3" key="1">
    <citation type="submission" date="2024-04" db="EMBL/GenBank/DDBJ databases">
        <title>Mariniflexile litorale, isolated from the shallow sediments of the Sea of Japan.</title>
        <authorList>
            <person name="Romanenko L."/>
            <person name="Isaeva M."/>
        </authorList>
    </citation>
    <scope>NUCLEOTIDE SEQUENCE [LARGE SCALE GENOMIC DNA]</scope>
    <source>
        <strain evidence="3">KMM 9835</strain>
    </source>
</reference>
<comment type="similarity">
    <text evidence="1">Belongs to the AHA1 family.</text>
</comment>
<dbReference type="Gene3D" id="3.30.530.20">
    <property type="match status" value="1"/>
</dbReference>
<accession>A0AAU7EHY6</accession>
<dbReference type="Pfam" id="PF08327">
    <property type="entry name" value="AHSA1"/>
    <property type="match status" value="1"/>
</dbReference>
<dbReference type="CDD" id="cd07814">
    <property type="entry name" value="SRPBCC_CalC_Aha1-like"/>
    <property type="match status" value="1"/>
</dbReference>
<sequence>MKNNNVIVERVFNAPLPLVWKAITEKEFMKQWYFELSAFKPEIDFEFQFYGQGLKGETYLHKCKILEIEPLKKLKHSWTYEGFEGYSTVTFELSEESTNKTKVKLTHEGLATFPVNNPDFAKENFVNGWNYIINTALKDFLESNYHTEFHVKKKNNYTHK</sequence>
<keyword evidence="4" id="KW-1185">Reference proteome</keyword>
<evidence type="ECO:0000256" key="1">
    <source>
        <dbReference type="ARBA" id="ARBA00006817"/>
    </source>
</evidence>
<dbReference type="RefSeq" id="WP_308992471.1">
    <property type="nucleotide sequence ID" value="NZ_CP155618.1"/>
</dbReference>
<gene>
    <name evidence="3" type="ORF">QLS71_000240</name>
</gene>
<organism evidence="3 4">
    <name type="scientific">Mariniflexile litorale</name>
    <dbReference type="NCBI Taxonomy" id="3045158"/>
    <lineage>
        <taxon>Bacteria</taxon>
        <taxon>Pseudomonadati</taxon>
        <taxon>Bacteroidota</taxon>
        <taxon>Flavobacteriia</taxon>
        <taxon>Flavobacteriales</taxon>
        <taxon>Flavobacteriaceae</taxon>
        <taxon>Mariniflexile</taxon>
    </lineage>
</organism>
<feature type="domain" description="Activator of Hsp90 ATPase homologue 1/2-like C-terminal" evidence="2">
    <location>
        <begin position="13"/>
        <end position="142"/>
    </location>
</feature>
<dbReference type="InterPro" id="IPR023393">
    <property type="entry name" value="START-like_dom_sf"/>
</dbReference>
<dbReference type="AlphaFoldDB" id="A0AAU7EHY6"/>
<dbReference type="EMBL" id="CP155618">
    <property type="protein sequence ID" value="XBL14466.1"/>
    <property type="molecule type" value="Genomic_DNA"/>
</dbReference>
<dbReference type="KEGG" id="mlil:QLS71_000240"/>
<dbReference type="SUPFAM" id="SSF55961">
    <property type="entry name" value="Bet v1-like"/>
    <property type="match status" value="1"/>
</dbReference>
<dbReference type="InterPro" id="IPR013538">
    <property type="entry name" value="ASHA1/2-like_C"/>
</dbReference>